<feature type="region of interest" description="Disordered" evidence="1">
    <location>
        <begin position="25"/>
        <end position="110"/>
    </location>
</feature>
<reference evidence="2" key="1">
    <citation type="journal article" date="2021" name="Genome Biol. Evol.">
        <title>The assembled and annotated genome of the fairy-ring fungus Marasmius oreades.</title>
        <authorList>
            <person name="Hiltunen M."/>
            <person name="Ament-Velasquez S.L."/>
            <person name="Johannesson H."/>
        </authorList>
    </citation>
    <scope>NUCLEOTIDE SEQUENCE</scope>
    <source>
        <strain evidence="2">03SP1</strain>
    </source>
</reference>
<feature type="compositionally biased region" description="Pro residues" evidence="1">
    <location>
        <begin position="473"/>
        <end position="482"/>
    </location>
</feature>
<evidence type="ECO:0000256" key="1">
    <source>
        <dbReference type="SAM" id="MobiDB-lite"/>
    </source>
</evidence>
<dbReference type="OrthoDB" id="3079644at2759"/>
<feature type="compositionally biased region" description="Acidic residues" evidence="1">
    <location>
        <begin position="372"/>
        <end position="381"/>
    </location>
</feature>
<feature type="compositionally biased region" description="Polar residues" evidence="1">
    <location>
        <begin position="238"/>
        <end position="250"/>
    </location>
</feature>
<feature type="compositionally biased region" description="Polar residues" evidence="1">
    <location>
        <begin position="81"/>
        <end position="110"/>
    </location>
</feature>
<feature type="region of interest" description="Disordered" evidence="1">
    <location>
        <begin position="536"/>
        <end position="583"/>
    </location>
</feature>
<dbReference type="AlphaFoldDB" id="A0A9P8AE66"/>
<dbReference type="GeneID" id="66069092"/>
<accession>A0A9P8AE66</accession>
<feature type="compositionally biased region" description="Low complexity" evidence="1">
    <location>
        <begin position="572"/>
        <end position="583"/>
    </location>
</feature>
<gene>
    <name evidence="2" type="ORF">E1B28_000016</name>
</gene>
<dbReference type="Proteomes" id="UP001049176">
    <property type="component" value="Chromosome 1"/>
</dbReference>
<dbReference type="EMBL" id="CM032181">
    <property type="protein sequence ID" value="KAG7098040.1"/>
    <property type="molecule type" value="Genomic_DNA"/>
</dbReference>
<feature type="region of interest" description="Disordered" evidence="1">
    <location>
        <begin position="231"/>
        <end position="250"/>
    </location>
</feature>
<feature type="compositionally biased region" description="Basic and acidic residues" evidence="1">
    <location>
        <begin position="47"/>
        <end position="65"/>
    </location>
</feature>
<proteinExistence type="predicted"/>
<dbReference type="KEGG" id="more:E1B28_000016"/>
<evidence type="ECO:0000313" key="3">
    <source>
        <dbReference type="Proteomes" id="UP001049176"/>
    </source>
</evidence>
<feature type="compositionally biased region" description="Low complexity" evidence="1">
    <location>
        <begin position="539"/>
        <end position="562"/>
    </location>
</feature>
<evidence type="ECO:0000313" key="2">
    <source>
        <dbReference type="EMBL" id="KAG7098040.1"/>
    </source>
</evidence>
<sequence length="583" mass="64124">MGFRSRVREYVRSLTSRRHLRRVVNFSTSVPPPSTSPGTALSPISEESAHLRAEDFSASEGHDDVPTTTLPSHARRDRAAQSPNDPIQRSAQRTTPLEENTNRTRFQLPPTQIYTDSTSHAYVPPTPSLYSDQYVRLGPSKCFVVPAGRDDYLVRIIRLVHLGDVESARPDEIKFSAPNSYYAPKIGHCVLLQCGYQQYIARVILKISADEGPNEVAFRARDPHDEKSISRILDEPSLSPQPLDPNSSTSDMSVFEVAASPYTPALSDMALLRTPANRISSIRQRSRGSLDSSTSSNSSNVQADTRREEDAAPPQDSKNDPGKQQPPQAVSESRTSKSEPTHLEAGGQASKLPPRQTPEGDDGRPHSQQEHEETEADDPSSDSEQMASSLDDLKNLQPFESPYVPSSGENSGWNTPRRLPHSPPRSQPRMPNSVLLPPRMYVQGWSGGRASGDESSDSVSRYESEDQRGYPTPILPITPPGFVPFNRVPPQFATPTRMRHPSESPEGVLYYDYTPGYPNANLNVRFSDYASVRVHEEASPSLRSPRGSSSIGQRRRSTTMTIPLPPSPTSPEPITGPSTGSGK</sequence>
<name>A0A9P8AE66_9AGAR</name>
<protein>
    <submittedName>
        <fullName evidence="2">Uncharacterized protein</fullName>
    </submittedName>
</protein>
<dbReference type="RefSeq" id="XP_043014510.1">
    <property type="nucleotide sequence ID" value="XM_043145811.1"/>
</dbReference>
<feature type="region of interest" description="Disordered" evidence="1">
    <location>
        <begin position="280"/>
        <end position="504"/>
    </location>
</feature>
<comment type="caution">
    <text evidence="2">The sequence shown here is derived from an EMBL/GenBank/DDBJ whole genome shotgun (WGS) entry which is preliminary data.</text>
</comment>
<feature type="compositionally biased region" description="Basic and acidic residues" evidence="1">
    <location>
        <begin position="361"/>
        <end position="371"/>
    </location>
</feature>
<organism evidence="2 3">
    <name type="scientific">Marasmius oreades</name>
    <name type="common">fairy-ring Marasmius</name>
    <dbReference type="NCBI Taxonomy" id="181124"/>
    <lineage>
        <taxon>Eukaryota</taxon>
        <taxon>Fungi</taxon>
        <taxon>Dikarya</taxon>
        <taxon>Basidiomycota</taxon>
        <taxon>Agaricomycotina</taxon>
        <taxon>Agaricomycetes</taxon>
        <taxon>Agaricomycetidae</taxon>
        <taxon>Agaricales</taxon>
        <taxon>Marasmiineae</taxon>
        <taxon>Marasmiaceae</taxon>
        <taxon>Marasmius</taxon>
    </lineage>
</organism>
<feature type="compositionally biased region" description="Low complexity" evidence="1">
    <location>
        <begin position="280"/>
        <end position="299"/>
    </location>
</feature>
<keyword evidence="3" id="KW-1185">Reference proteome</keyword>